<organism evidence="1 2">
    <name type="scientific">Vibrio jasicida</name>
    <dbReference type="NCBI Taxonomy" id="766224"/>
    <lineage>
        <taxon>Bacteria</taxon>
        <taxon>Pseudomonadati</taxon>
        <taxon>Pseudomonadota</taxon>
        <taxon>Gammaproteobacteria</taxon>
        <taxon>Vibrionales</taxon>
        <taxon>Vibrionaceae</taxon>
        <taxon>Vibrio</taxon>
    </lineage>
</organism>
<name>A0ABW7JIR4_9VIBR</name>
<accession>A0ABW7JIR4</accession>
<proteinExistence type="predicted"/>
<protein>
    <recommendedName>
        <fullName evidence="3">Transcriptional regulator</fullName>
    </recommendedName>
</protein>
<dbReference type="EMBL" id="JBIHSE010000004">
    <property type="protein sequence ID" value="MFH0274918.1"/>
    <property type="molecule type" value="Genomic_DNA"/>
</dbReference>
<dbReference type="RefSeq" id="WP_394633221.1">
    <property type="nucleotide sequence ID" value="NZ_JBIHSE010000004.1"/>
</dbReference>
<evidence type="ECO:0008006" key="3">
    <source>
        <dbReference type="Google" id="ProtNLM"/>
    </source>
</evidence>
<evidence type="ECO:0000313" key="1">
    <source>
        <dbReference type="EMBL" id="MFH0274918.1"/>
    </source>
</evidence>
<reference evidence="1 2" key="1">
    <citation type="submission" date="2024-10" db="EMBL/GenBank/DDBJ databases">
        <authorList>
            <person name="Yibar A."/>
            <person name="Saticioglu I.B."/>
            <person name="Duman M."/>
            <person name="Ajmi N."/>
            <person name="Gurler F."/>
            <person name="Ay H."/>
            <person name="Onuk E."/>
            <person name="Guler S."/>
            <person name="Romalde J.L."/>
        </authorList>
    </citation>
    <scope>NUCLEOTIDE SEQUENCE [LARGE SCALE GENOMIC DNA]</scope>
    <source>
        <strain evidence="1 2">1-TCBS-A</strain>
    </source>
</reference>
<comment type="caution">
    <text evidence="1">The sequence shown here is derived from an EMBL/GenBank/DDBJ whole genome shotgun (WGS) entry which is preliminary data.</text>
</comment>
<dbReference type="Proteomes" id="UP001607221">
    <property type="component" value="Unassembled WGS sequence"/>
</dbReference>
<gene>
    <name evidence="1" type="ORF">ACGRHZ_26955</name>
</gene>
<keyword evidence="2" id="KW-1185">Reference proteome</keyword>
<sequence length="90" mass="9943">MKEIFIELQRAAGFKNIECGLYLGISEGAVKDRRSGTYEPKFSELIALAISGTAAELAAKELIQSLCQHEISTLDSGDKYCRICKKEIKT</sequence>
<evidence type="ECO:0000313" key="2">
    <source>
        <dbReference type="Proteomes" id="UP001607221"/>
    </source>
</evidence>